<gene>
    <name evidence="1" type="ORF">CHS0354_020925</name>
</gene>
<keyword evidence="2" id="KW-1185">Reference proteome</keyword>
<proteinExistence type="predicted"/>
<accession>A0AAE0SWG2</accession>
<reference evidence="1" key="2">
    <citation type="journal article" date="2021" name="Genome Biol. Evol.">
        <title>Developing a high-quality reference genome for a parasitic bivalve with doubly uniparental inheritance (Bivalvia: Unionida).</title>
        <authorList>
            <person name="Smith C.H."/>
        </authorList>
    </citation>
    <scope>NUCLEOTIDE SEQUENCE</scope>
    <source>
        <strain evidence="1">CHS0354</strain>
        <tissue evidence="1">Mantle</tissue>
    </source>
</reference>
<dbReference type="AlphaFoldDB" id="A0AAE0SWG2"/>
<dbReference type="EMBL" id="JAEAOA010001278">
    <property type="protein sequence ID" value="KAK3598808.1"/>
    <property type="molecule type" value="Genomic_DNA"/>
</dbReference>
<evidence type="ECO:0000313" key="1">
    <source>
        <dbReference type="EMBL" id="KAK3598808.1"/>
    </source>
</evidence>
<reference evidence="1" key="1">
    <citation type="journal article" date="2021" name="Genome Biol. Evol.">
        <title>A High-Quality Reference Genome for a Parasitic Bivalve with Doubly Uniparental Inheritance (Bivalvia: Unionida).</title>
        <authorList>
            <person name="Smith C.H."/>
        </authorList>
    </citation>
    <scope>NUCLEOTIDE SEQUENCE</scope>
    <source>
        <strain evidence="1">CHS0354</strain>
    </source>
</reference>
<evidence type="ECO:0000313" key="2">
    <source>
        <dbReference type="Proteomes" id="UP001195483"/>
    </source>
</evidence>
<dbReference type="Proteomes" id="UP001195483">
    <property type="component" value="Unassembled WGS sequence"/>
</dbReference>
<protein>
    <submittedName>
        <fullName evidence="1">Uncharacterized protein</fullName>
    </submittedName>
</protein>
<sequence length="137" mass="15862">MGKHQNQKWSFETIYRTRPTNTGIENTAAVFQFMPLCSTKTTTVNIRICRHFEKAATGQQHIWPKQRTTRQTSINLFGTKQYISTKISIGYNLPSKTFETENIQCKQMSINIPNRRNNSHAKGLRCIHEISPAYAER</sequence>
<comment type="caution">
    <text evidence="1">The sequence shown here is derived from an EMBL/GenBank/DDBJ whole genome shotgun (WGS) entry which is preliminary data.</text>
</comment>
<name>A0AAE0SWG2_9BIVA</name>
<reference evidence="1" key="3">
    <citation type="submission" date="2023-05" db="EMBL/GenBank/DDBJ databases">
        <authorList>
            <person name="Smith C.H."/>
        </authorList>
    </citation>
    <scope>NUCLEOTIDE SEQUENCE</scope>
    <source>
        <strain evidence="1">CHS0354</strain>
        <tissue evidence="1">Mantle</tissue>
    </source>
</reference>
<organism evidence="1 2">
    <name type="scientific">Potamilus streckersoni</name>
    <dbReference type="NCBI Taxonomy" id="2493646"/>
    <lineage>
        <taxon>Eukaryota</taxon>
        <taxon>Metazoa</taxon>
        <taxon>Spiralia</taxon>
        <taxon>Lophotrochozoa</taxon>
        <taxon>Mollusca</taxon>
        <taxon>Bivalvia</taxon>
        <taxon>Autobranchia</taxon>
        <taxon>Heteroconchia</taxon>
        <taxon>Palaeoheterodonta</taxon>
        <taxon>Unionida</taxon>
        <taxon>Unionoidea</taxon>
        <taxon>Unionidae</taxon>
        <taxon>Ambleminae</taxon>
        <taxon>Lampsilini</taxon>
        <taxon>Potamilus</taxon>
    </lineage>
</organism>